<organism evidence="5 6">
    <name type="scientific">Marinobacterium lutimaris</name>
    <dbReference type="NCBI Taxonomy" id="568106"/>
    <lineage>
        <taxon>Bacteria</taxon>
        <taxon>Pseudomonadati</taxon>
        <taxon>Pseudomonadota</taxon>
        <taxon>Gammaproteobacteria</taxon>
        <taxon>Oceanospirillales</taxon>
        <taxon>Oceanospirillaceae</taxon>
        <taxon>Marinobacterium</taxon>
    </lineage>
</organism>
<dbReference type="GO" id="GO:0005524">
    <property type="term" value="F:ATP binding"/>
    <property type="evidence" value="ECO:0007669"/>
    <property type="project" value="InterPro"/>
</dbReference>
<dbReference type="Proteomes" id="UP000236745">
    <property type="component" value="Unassembled WGS sequence"/>
</dbReference>
<keyword evidence="3" id="KW-0175">Coiled coil</keyword>
<dbReference type="InterPro" id="IPR014721">
    <property type="entry name" value="Ribsml_uS5_D2-typ_fold_subgr"/>
</dbReference>
<keyword evidence="6" id="KW-1185">Reference proteome</keyword>
<reference evidence="5 6" key="1">
    <citation type="submission" date="2016-10" db="EMBL/GenBank/DDBJ databases">
        <authorList>
            <person name="de Groot N.N."/>
        </authorList>
    </citation>
    <scope>NUCLEOTIDE SEQUENCE [LARGE SCALE GENOMIC DNA]</scope>
    <source>
        <strain evidence="5 6">DSM 22012</strain>
    </source>
</reference>
<dbReference type="EC" id="3.4.21.53" evidence="2"/>
<proteinExistence type="inferred from homology"/>
<evidence type="ECO:0000313" key="5">
    <source>
        <dbReference type="EMBL" id="SEG85766.1"/>
    </source>
</evidence>
<evidence type="ECO:0000256" key="3">
    <source>
        <dbReference type="SAM" id="Coils"/>
    </source>
</evidence>
<dbReference type="Gene3D" id="3.30.230.10">
    <property type="match status" value="1"/>
</dbReference>
<dbReference type="Pfam" id="PF20437">
    <property type="entry name" value="LonC_helical"/>
    <property type="match status" value="1"/>
</dbReference>
<dbReference type="InterPro" id="IPR008269">
    <property type="entry name" value="Lon_proteolytic"/>
</dbReference>
<keyword evidence="2" id="KW-0378">Hydrolase</keyword>
<dbReference type="Gene3D" id="3.40.50.300">
    <property type="entry name" value="P-loop containing nucleotide triphosphate hydrolases"/>
    <property type="match status" value="2"/>
</dbReference>
<name>A0A1H6DM17_9GAMM</name>
<dbReference type="GO" id="GO:0004176">
    <property type="term" value="F:ATP-dependent peptidase activity"/>
    <property type="evidence" value="ECO:0007669"/>
    <property type="project" value="UniProtKB-UniRule"/>
</dbReference>
<dbReference type="InterPro" id="IPR027065">
    <property type="entry name" value="Lon_Prtase"/>
</dbReference>
<dbReference type="PANTHER" id="PTHR10046">
    <property type="entry name" value="ATP DEPENDENT LON PROTEASE FAMILY MEMBER"/>
    <property type="match status" value="1"/>
</dbReference>
<evidence type="ECO:0000259" key="4">
    <source>
        <dbReference type="PROSITE" id="PS51786"/>
    </source>
</evidence>
<feature type="active site" evidence="2">
    <location>
        <position position="657"/>
    </location>
</feature>
<dbReference type="RefSeq" id="WP_104005505.1">
    <property type="nucleotide sequence ID" value="NZ_FNVQ01000007.1"/>
</dbReference>
<dbReference type="InterPro" id="IPR046844">
    <property type="entry name" value="Lon-like_helical"/>
</dbReference>
<dbReference type="PRINTS" id="PR00830">
    <property type="entry name" value="ENDOLAPTASE"/>
</dbReference>
<comment type="catalytic activity">
    <reaction evidence="2">
        <text>Hydrolysis of proteins in presence of ATP.</text>
        <dbReference type="EC" id="3.4.21.53"/>
    </reaction>
</comment>
<feature type="coiled-coil region" evidence="3">
    <location>
        <begin position="201"/>
        <end position="231"/>
    </location>
</feature>
<dbReference type="InterPro" id="IPR046843">
    <property type="entry name" value="LonB_AAA-LID"/>
</dbReference>
<dbReference type="InterPro" id="IPR041699">
    <property type="entry name" value="AAA_32"/>
</dbReference>
<dbReference type="PROSITE" id="PS51786">
    <property type="entry name" value="LON_PROTEOLYTIC"/>
    <property type="match status" value="1"/>
</dbReference>
<evidence type="ECO:0000256" key="2">
    <source>
        <dbReference type="PROSITE-ProRule" id="PRU01122"/>
    </source>
</evidence>
<dbReference type="SUPFAM" id="SSF54211">
    <property type="entry name" value="Ribosomal protein S5 domain 2-like"/>
    <property type="match status" value="1"/>
</dbReference>
<dbReference type="GO" id="GO:0006508">
    <property type="term" value="P:proteolysis"/>
    <property type="evidence" value="ECO:0007669"/>
    <property type="project" value="UniProtKB-KW"/>
</dbReference>
<dbReference type="InterPro" id="IPR027417">
    <property type="entry name" value="P-loop_NTPase"/>
</dbReference>
<evidence type="ECO:0000313" key="6">
    <source>
        <dbReference type="Proteomes" id="UP000236745"/>
    </source>
</evidence>
<dbReference type="SUPFAM" id="SSF52540">
    <property type="entry name" value="P-loop containing nucleoside triphosphate hydrolases"/>
    <property type="match status" value="1"/>
</dbReference>
<feature type="active site" evidence="2">
    <location>
        <position position="700"/>
    </location>
</feature>
<dbReference type="InterPro" id="IPR020568">
    <property type="entry name" value="Ribosomal_Su5_D2-typ_SF"/>
</dbReference>
<dbReference type="GO" id="GO:0004252">
    <property type="term" value="F:serine-type endopeptidase activity"/>
    <property type="evidence" value="ECO:0007669"/>
    <property type="project" value="UniProtKB-UniRule"/>
</dbReference>
<dbReference type="GO" id="GO:0030163">
    <property type="term" value="P:protein catabolic process"/>
    <property type="evidence" value="ECO:0007669"/>
    <property type="project" value="InterPro"/>
</dbReference>
<feature type="domain" description="Lon proteolytic" evidence="4">
    <location>
        <begin position="583"/>
        <end position="762"/>
    </location>
</feature>
<dbReference type="Pfam" id="PF05362">
    <property type="entry name" value="Lon_C"/>
    <property type="match status" value="1"/>
</dbReference>
<comment type="similarity">
    <text evidence="2">Belongs to the peptidase S16 family.</text>
</comment>
<gene>
    <name evidence="5" type="ORF">SAMN05444390_10736</name>
</gene>
<keyword evidence="1 2" id="KW-0645">Protease</keyword>
<accession>A0A1H6DM17</accession>
<sequence length="802" mass="89054">MAAKDLKPLGVEQLYHRCDLSRFGFRSTADLSPDFSALGQERAMDAINFAVGMPHPGYNLFVSGSTGIGRRELVARTINERAAKGEAPLDWVYVHNFERSHEPCMLSLPQGLGRALSRDMQKLVEQLLIQIPATFKSDDYRNRVQELTDEFEQREENAFKGLGEKAHEEQITLMRTPSGYTLGPLREGKLMTPDQFKALPNEEKERIKAALERLNAELTSLVRDLPKLQQEQREAIKALEDEITHSIIDPALSVLREKYGAQTEVLTFLDQVHQDMIENVDDFFAPEKDDNAKTPLHKLAKSDAFRRYHINLLVSHDNDGGSPVVVEDIPSYQNLVGRIEYRSSFGTLSTDFSLIQPGALHRANGGYLIVDAQKLLTYPFAWEGLKRALRNHEIRIDPLEKMYGISGTRSLEAEPIPLKVKVILIGERRLYYLLKAYDPEFSSLFKIYADFNEQLDRSRENVESYLGLITQLVQEEALAPFTLTGLERIVEQSSRRVDDSAKLSLNRGQLVDLLREASYCATQVGASEVDAAHVSRALKLARTRSAQYSELMQEQIERGTVMLASSGAAVGQGNGLTVFQLGDQRFGKPARISATARLGSGKLIDIERETELGGPIHTKGVMILANCIGARYARNAPLSLHASLVFEQSYGMVDGDSASAMELCVLLSAISGLPIKQSFAVTGSINQQGEIQAIGGVNEKIEGFFELCRNRGLSGDQGVIIPKTNVDHLILDQEVVTACADGQFNIYAVSTLDELISLLFGREPGKADDDGRYPPASVNGRVQQQLLDWTEQARKLSGKSEQ</sequence>
<dbReference type="Pfam" id="PF13654">
    <property type="entry name" value="AAA_32"/>
    <property type="match status" value="1"/>
</dbReference>
<dbReference type="EMBL" id="FNVQ01000007">
    <property type="protein sequence ID" value="SEG85766.1"/>
    <property type="molecule type" value="Genomic_DNA"/>
</dbReference>
<dbReference type="Gene3D" id="1.10.8.60">
    <property type="match status" value="1"/>
</dbReference>
<keyword evidence="2" id="KW-0720">Serine protease</keyword>
<dbReference type="OrthoDB" id="9758568at2"/>
<evidence type="ECO:0000256" key="1">
    <source>
        <dbReference type="ARBA" id="ARBA00022670"/>
    </source>
</evidence>
<dbReference type="AlphaFoldDB" id="A0A1H6DM17"/>
<dbReference type="Pfam" id="PF20436">
    <property type="entry name" value="LonB_AAA-LID"/>
    <property type="match status" value="1"/>
</dbReference>
<protein>
    <recommendedName>
        <fullName evidence="2">endopeptidase La</fullName>
        <ecNumber evidence="2">3.4.21.53</ecNumber>
    </recommendedName>
</protein>